<feature type="coiled-coil region" evidence="5">
    <location>
        <begin position="46"/>
        <end position="73"/>
    </location>
</feature>
<dbReference type="Proteomes" id="UP000504612">
    <property type="component" value="Unplaced"/>
</dbReference>
<dbReference type="GeneID" id="113411648"/>
<evidence type="ECO:0000256" key="1">
    <source>
        <dbReference type="ARBA" id="ARBA00004114"/>
    </source>
</evidence>
<dbReference type="InterPro" id="IPR051877">
    <property type="entry name" value="Centriole_BasalBody_StrucProt"/>
</dbReference>
<dbReference type="PANTHER" id="PTHR20544">
    <property type="entry name" value="CENTROSOMAL PROTEIN CEP135"/>
    <property type="match status" value="1"/>
</dbReference>
<dbReference type="PANTHER" id="PTHR20544:SF2">
    <property type="entry name" value="TESTIS SPECIFIC 10"/>
    <property type="match status" value="1"/>
</dbReference>
<feature type="coiled-coil region" evidence="5">
    <location>
        <begin position="226"/>
        <end position="274"/>
    </location>
</feature>
<keyword evidence="3" id="KW-0206">Cytoskeleton</keyword>
<feature type="coiled-coil region" evidence="5">
    <location>
        <begin position="637"/>
        <end position="748"/>
    </location>
</feature>
<feature type="compositionally biased region" description="Low complexity" evidence="6">
    <location>
        <begin position="191"/>
        <end position="208"/>
    </location>
</feature>
<sequence>MTSRKVPGQRRKKPEILAKRITTREELALRGPFTESDRTSKSEDCFKNKDKIIQELQLEIEHLKTKNLDLEKHVKKILNSKEKVTTQVDSLTSENEYLCKELAHVDKIAEQLEKEREFVLDSAGQELSEAKSQIKCQQNTIKKLEHTVSVLKSAALDVEKSDEKLNNFVKTIEEEKDYYKSEAEKLKKMYRSTSPKRSPSCSISKISSPMQGNHCDKEYLQILVERDEFKTMLEKYQRHITELQGNIKVLMAERDKAVCLYDQAQEEVNQQRKELMKIPKASTTAVTVQAVLRRVETERDAAISDFRRMAAERDSLRERLKIAQDTALNEKAHLEQRIEELEINIQSLDNERLEQISKIALLKDAIESIEREMKILARRASDSESELNRQKATNASISILNEKIEHNFTEAERQLSKKKHELQLTQEKIMCLDEKIEQLSKESLEHQGHICTLNDTITELEAEKDSLQDLLEDKREKILTLEESLAIKLLFEKLSKYQNDLDDMKLKTEDFQRLKSLLNSKEKDNEDLMENLHMIREQADRWESKLHQMEKDYNSIQMELLSVESENHRLKEQAESHEIAIGQHLASEKACKSQISTLGKSLVKMEEKLEKVHLEKVSILSDLTSARELCIKLDTSNELLSRQLKNTTKEVERLQNEWESSHSEIELLRKQLNNERISIKNLETLLTSNREKEYQSQMISQEKDSEIHLLKEQLTLAENKIALQSRDFSQFKNTITQLESELDITKRQLGTERFERERAVQELRRQNRTASYHLTSTIRSTSPERCRHWSPERSLDRSLDGDSISKDF</sequence>
<dbReference type="AlphaFoldDB" id="A0A6J1TV86"/>
<proteinExistence type="inferred from homology"/>
<keyword evidence="2" id="KW-0963">Cytoplasm</keyword>
<organism evidence="7 8">
    <name type="scientific">Notechis scutatus</name>
    <name type="common">mainland tiger snake</name>
    <dbReference type="NCBI Taxonomy" id="8663"/>
    <lineage>
        <taxon>Eukaryota</taxon>
        <taxon>Metazoa</taxon>
        <taxon>Chordata</taxon>
        <taxon>Craniata</taxon>
        <taxon>Vertebrata</taxon>
        <taxon>Euteleostomi</taxon>
        <taxon>Lepidosauria</taxon>
        <taxon>Squamata</taxon>
        <taxon>Bifurcata</taxon>
        <taxon>Unidentata</taxon>
        <taxon>Episquamata</taxon>
        <taxon>Toxicofera</taxon>
        <taxon>Serpentes</taxon>
        <taxon>Colubroidea</taxon>
        <taxon>Elapidae</taxon>
        <taxon>Hydrophiinae</taxon>
        <taxon>Notechis</taxon>
    </lineage>
</organism>
<feature type="compositionally biased region" description="Basic and acidic residues" evidence="6">
    <location>
        <begin position="782"/>
        <end position="808"/>
    </location>
</feature>
<feature type="coiled-coil region" evidence="5">
    <location>
        <begin position="306"/>
        <end position="580"/>
    </location>
</feature>
<evidence type="ECO:0000313" key="8">
    <source>
        <dbReference type="RefSeq" id="XP_026522602.1"/>
    </source>
</evidence>
<dbReference type="RefSeq" id="XP_026522602.1">
    <property type="nucleotide sequence ID" value="XM_026666817.1"/>
</dbReference>
<feature type="region of interest" description="Disordered" evidence="6">
    <location>
        <begin position="190"/>
        <end position="209"/>
    </location>
</feature>
<dbReference type="CTD" id="80705"/>
<evidence type="ECO:0000256" key="6">
    <source>
        <dbReference type="SAM" id="MobiDB-lite"/>
    </source>
</evidence>
<feature type="region of interest" description="Disordered" evidence="6">
    <location>
        <begin position="776"/>
        <end position="808"/>
    </location>
</feature>
<name>A0A6J1TV86_9SAUR</name>
<evidence type="ECO:0000313" key="7">
    <source>
        <dbReference type="Proteomes" id="UP000504612"/>
    </source>
</evidence>
<evidence type="ECO:0000256" key="5">
    <source>
        <dbReference type="SAM" id="Coils"/>
    </source>
</evidence>
<keyword evidence="5" id="KW-0175">Coiled coil</keyword>
<gene>
    <name evidence="8" type="primary">TSGA10</name>
</gene>
<comment type="subcellular location">
    <subcellularLocation>
        <location evidence="1">Cytoplasm</location>
        <location evidence="1">Cytoskeleton</location>
        <location evidence="1">Microtubule organizing center</location>
        <location evidence="1">Centrosome</location>
        <location evidence="1">Centriole</location>
    </subcellularLocation>
</comment>
<comment type="similarity">
    <text evidence="4">Belongs to the CEP135/TSGA10 family.</text>
</comment>
<dbReference type="GO" id="GO:0005814">
    <property type="term" value="C:centriole"/>
    <property type="evidence" value="ECO:0007669"/>
    <property type="project" value="UniProtKB-SubCell"/>
</dbReference>
<feature type="coiled-coil region" evidence="5">
    <location>
        <begin position="120"/>
        <end position="189"/>
    </location>
</feature>
<accession>A0A6J1TV86</accession>
<protein>
    <submittedName>
        <fullName evidence="8">Testis-specific gene 10 protein isoform X4</fullName>
    </submittedName>
</protein>
<reference evidence="8" key="1">
    <citation type="submission" date="2025-08" db="UniProtKB">
        <authorList>
            <consortium name="RefSeq"/>
        </authorList>
    </citation>
    <scope>IDENTIFICATION</scope>
</reference>
<keyword evidence="7" id="KW-1185">Reference proteome</keyword>
<evidence type="ECO:0000256" key="3">
    <source>
        <dbReference type="ARBA" id="ARBA00023212"/>
    </source>
</evidence>
<evidence type="ECO:0000256" key="2">
    <source>
        <dbReference type="ARBA" id="ARBA00022490"/>
    </source>
</evidence>
<evidence type="ECO:0000256" key="4">
    <source>
        <dbReference type="ARBA" id="ARBA00038123"/>
    </source>
</evidence>